<organism evidence="1 2">
    <name type="scientific">Brevibacterium casei</name>
    <dbReference type="NCBI Taxonomy" id="33889"/>
    <lineage>
        <taxon>Bacteria</taxon>
        <taxon>Bacillati</taxon>
        <taxon>Actinomycetota</taxon>
        <taxon>Actinomycetes</taxon>
        <taxon>Micrococcales</taxon>
        <taxon>Brevibacteriaceae</taxon>
        <taxon>Brevibacterium</taxon>
    </lineage>
</organism>
<reference evidence="2" key="1">
    <citation type="submission" date="2016-01" db="EMBL/GenBank/DDBJ databases">
        <title>Draft genome of Chromobacterium sp. F49.</title>
        <authorList>
            <person name="Hong K.W."/>
        </authorList>
    </citation>
    <scope>NUCLEOTIDE SEQUENCE [LARGE SCALE GENOMIC DNA]</scope>
    <source>
        <strain evidence="2">M40</strain>
    </source>
</reference>
<comment type="caution">
    <text evidence="1">The sequence shown here is derived from an EMBL/GenBank/DDBJ whole genome shotgun (WGS) entry which is preliminary data.</text>
</comment>
<dbReference type="RefSeq" id="WP_063250996.1">
    <property type="nucleotide sequence ID" value="NZ_JABAHH010000015.1"/>
</dbReference>
<name>A0AB34XLA0_9MICO</name>
<evidence type="ECO:0000313" key="1">
    <source>
        <dbReference type="EMBL" id="KZE09990.1"/>
    </source>
</evidence>
<protein>
    <submittedName>
        <fullName evidence="1">Uncharacterized protein</fullName>
    </submittedName>
</protein>
<sequence length="451" mass="48136">MTSDLTGPASTPASSPRLGRALFYVHQQTQVITDPVIKAKLAQLIGAGEAMSYAVALKDHRRLTGATAMEFAAQAGIGQNRLMTEVLPKLNEADLVVYTPDLSTGGIATIEEFVGLSGRIIDQSMKVTEKYQPTAVELAVLHSTELASWAPLTAQQHAEQLHGRGFTDQVVDEAVNLALAAGVNQRVRSADLGEYVIYNPNVWSAHHISIAAFLRGLPPAERDSLLGLCEQAADSPGLVVGSYSGFQPGMLSSARKVGLVQAATVKSSVAAGEQTYVFSPLMETDDDKLQTTEVLHKRKLFVSHILYGHEKAVAGRGRIYDPRILVRALLRNGEVGPASNIASDYHLLEARGIVNVRPDEDHPGRAYLELVQEEIVQGGLAWIEASLGAVAASGAGADLSALKPPSVWTSPEVDRAHQPDTGAAKEIAESAILRLREAKKEAASAARRDAP</sequence>
<dbReference type="EMBL" id="LQQR01000078">
    <property type="protein sequence ID" value="KZE09990.1"/>
    <property type="molecule type" value="Genomic_DNA"/>
</dbReference>
<accession>A0AB34XLA0</accession>
<dbReference type="AlphaFoldDB" id="A0AB34XLA0"/>
<gene>
    <name evidence="1" type="ORF">AVW13_03540</name>
</gene>
<proteinExistence type="predicted"/>
<dbReference type="Proteomes" id="UP000076612">
    <property type="component" value="Unassembled WGS sequence"/>
</dbReference>
<evidence type="ECO:0000313" key="2">
    <source>
        <dbReference type="Proteomes" id="UP000076612"/>
    </source>
</evidence>